<evidence type="ECO:0000313" key="2">
    <source>
        <dbReference type="Proteomes" id="UP000712281"/>
    </source>
</evidence>
<dbReference type="EMBL" id="QGKW02000717">
    <property type="protein sequence ID" value="KAF2596050.1"/>
    <property type="molecule type" value="Genomic_DNA"/>
</dbReference>
<protein>
    <submittedName>
        <fullName evidence="1">Uncharacterized protein</fullName>
    </submittedName>
</protein>
<sequence>MEGLEGHDSSTYSTMLRDSQIETSPWIRTGTFLWIGLDLRKRSLFEFRTSASSMYSYSTPQGEWA</sequence>
<comment type="caution">
    <text evidence="1">The sequence shown here is derived from an EMBL/GenBank/DDBJ whole genome shotgun (WGS) entry which is preliminary data.</text>
</comment>
<reference evidence="1" key="1">
    <citation type="submission" date="2019-12" db="EMBL/GenBank/DDBJ databases">
        <title>Genome sequencing and annotation of Brassica cretica.</title>
        <authorList>
            <person name="Studholme D.J."/>
            <person name="Sarris P.F."/>
        </authorList>
    </citation>
    <scope>NUCLEOTIDE SEQUENCE</scope>
    <source>
        <strain evidence="1">PFS-001/15</strain>
        <tissue evidence="1">Leaf</tissue>
    </source>
</reference>
<evidence type="ECO:0000313" key="1">
    <source>
        <dbReference type="EMBL" id="KAF2596050.1"/>
    </source>
</evidence>
<name>A0A8S9KLD4_BRACR</name>
<gene>
    <name evidence="1" type="ORF">F2Q68_00008735</name>
</gene>
<dbReference type="AlphaFoldDB" id="A0A8S9KLD4"/>
<accession>A0A8S9KLD4</accession>
<proteinExistence type="predicted"/>
<organism evidence="1 2">
    <name type="scientific">Brassica cretica</name>
    <name type="common">Mustard</name>
    <dbReference type="NCBI Taxonomy" id="69181"/>
    <lineage>
        <taxon>Eukaryota</taxon>
        <taxon>Viridiplantae</taxon>
        <taxon>Streptophyta</taxon>
        <taxon>Embryophyta</taxon>
        <taxon>Tracheophyta</taxon>
        <taxon>Spermatophyta</taxon>
        <taxon>Magnoliopsida</taxon>
        <taxon>eudicotyledons</taxon>
        <taxon>Gunneridae</taxon>
        <taxon>Pentapetalae</taxon>
        <taxon>rosids</taxon>
        <taxon>malvids</taxon>
        <taxon>Brassicales</taxon>
        <taxon>Brassicaceae</taxon>
        <taxon>Brassiceae</taxon>
        <taxon>Brassica</taxon>
    </lineage>
</organism>
<dbReference type="Proteomes" id="UP000712281">
    <property type="component" value="Unassembled WGS sequence"/>
</dbReference>